<name>A0ABR7Z2Y7_9PSED</name>
<evidence type="ECO:0000259" key="1">
    <source>
        <dbReference type="Pfam" id="PF24777"/>
    </source>
</evidence>
<dbReference type="Proteomes" id="UP000805841">
    <property type="component" value="Unassembled WGS sequence"/>
</dbReference>
<dbReference type="EMBL" id="JAAOCA010000015">
    <property type="protein sequence ID" value="MBD1599753.1"/>
    <property type="molecule type" value="Genomic_DNA"/>
</dbReference>
<sequence length="168" mass="18414">MTQYTEYFGGTEYRFTLTHAGKLYPGDPFPHVEEHTTYYPAGVIAFGVEGRVLPEGELGGPTLHIFDTATGQEYLRFDAFPGFEHYHYLMPGVSNHVVGFDGAANGDFVTWLLDRVKHALPQLLGQTGGAGLVPQLDAKLVKDALAPIEAALRHSELSLANLRTARNI</sequence>
<comment type="caution">
    <text evidence="2">The sequence shown here is derived from an EMBL/GenBank/DDBJ whole genome shotgun (WGS) entry which is preliminary data.</text>
</comment>
<evidence type="ECO:0000313" key="3">
    <source>
        <dbReference type="Proteomes" id="UP000805841"/>
    </source>
</evidence>
<dbReference type="Pfam" id="PF24777">
    <property type="entry name" value="DUF7700"/>
    <property type="match status" value="1"/>
</dbReference>
<proteinExistence type="predicted"/>
<organism evidence="2 3">
    <name type="scientific">Pseudomonas typographi</name>
    <dbReference type="NCBI Taxonomy" id="2715964"/>
    <lineage>
        <taxon>Bacteria</taxon>
        <taxon>Pseudomonadati</taxon>
        <taxon>Pseudomonadota</taxon>
        <taxon>Gammaproteobacteria</taxon>
        <taxon>Pseudomonadales</taxon>
        <taxon>Pseudomonadaceae</taxon>
        <taxon>Pseudomonas</taxon>
    </lineage>
</organism>
<accession>A0ABR7Z2Y7</accession>
<gene>
    <name evidence="2" type="ORF">HAQ05_13695</name>
</gene>
<evidence type="ECO:0000313" key="2">
    <source>
        <dbReference type="EMBL" id="MBD1599753.1"/>
    </source>
</evidence>
<dbReference type="RefSeq" id="WP_190421453.1">
    <property type="nucleotide sequence ID" value="NZ_JAAOCA010000015.1"/>
</dbReference>
<reference evidence="2 3" key="1">
    <citation type="journal article" date="2020" name="Insects">
        <title>Bacteria Belonging to Pseudomonas typographi sp. nov. from the Bark Beetle Ips typographus Have Genomic Potential to Aid in the Host Ecology.</title>
        <authorList>
            <person name="Peral-Aranega E."/>
            <person name="Saati-Santamaria Z."/>
            <person name="Kolarik M."/>
            <person name="Rivas R."/>
            <person name="Garcia-Fraile P."/>
        </authorList>
    </citation>
    <scope>NUCLEOTIDE SEQUENCE [LARGE SCALE GENOMIC DNA]</scope>
    <source>
        <strain evidence="2 3">CA3A</strain>
    </source>
</reference>
<feature type="domain" description="DUF7700" evidence="1">
    <location>
        <begin position="40"/>
        <end position="150"/>
    </location>
</feature>
<dbReference type="InterPro" id="IPR056117">
    <property type="entry name" value="DUF7700"/>
</dbReference>
<keyword evidence="3" id="KW-1185">Reference proteome</keyword>
<protein>
    <recommendedName>
        <fullName evidence="1">DUF7700 domain-containing protein</fullName>
    </recommendedName>
</protein>